<dbReference type="SUPFAM" id="SSF46689">
    <property type="entry name" value="Homeodomain-like"/>
    <property type="match status" value="1"/>
</dbReference>
<evidence type="ECO:0000313" key="4">
    <source>
        <dbReference type="EMBL" id="PRY37837.1"/>
    </source>
</evidence>
<dbReference type="InterPro" id="IPR009057">
    <property type="entry name" value="Homeodomain-like_sf"/>
</dbReference>
<keyword evidence="5" id="KW-1185">Reference proteome</keyword>
<protein>
    <submittedName>
        <fullName evidence="4">TetR family transcriptional regulator</fullName>
    </submittedName>
</protein>
<evidence type="ECO:0000256" key="2">
    <source>
        <dbReference type="PROSITE-ProRule" id="PRU00335"/>
    </source>
</evidence>
<dbReference type="AlphaFoldDB" id="A0A2T0SWP1"/>
<gene>
    <name evidence="4" type="ORF">CLV43_10957</name>
</gene>
<dbReference type="GO" id="GO:0003677">
    <property type="term" value="F:DNA binding"/>
    <property type="evidence" value="ECO:0007669"/>
    <property type="project" value="UniProtKB-UniRule"/>
</dbReference>
<feature type="DNA-binding region" description="H-T-H motif" evidence="2">
    <location>
        <begin position="81"/>
        <end position="100"/>
    </location>
</feature>
<feature type="domain" description="HTH tetR-type" evidence="3">
    <location>
        <begin position="59"/>
        <end position="118"/>
    </location>
</feature>
<evidence type="ECO:0000313" key="5">
    <source>
        <dbReference type="Proteomes" id="UP000239494"/>
    </source>
</evidence>
<comment type="caution">
    <text evidence="4">The sequence shown here is derived from an EMBL/GenBank/DDBJ whole genome shotgun (WGS) entry which is preliminary data.</text>
</comment>
<reference evidence="4 5" key="1">
    <citation type="submission" date="2018-03" db="EMBL/GenBank/DDBJ databases">
        <title>Genomic Encyclopedia of Archaeal and Bacterial Type Strains, Phase II (KMG-II): from individual species to whole genera.</title>
        <authorList>
            <person name="Goeker M."/>
        </authorList>
    </citation>
    <scope>NUCLEOTIDE SEQUENCE [LARGE SCALE GENOMIC DNA]</scope>
    <source>
        <strain evidence="4 5">DSM 44720</strain>
    </source>
</reference>
<organism evidence="4 5">
    <name type="scientific">Umezawaea tangerina</name>
    <dbReference type="NCBI Taxonomy" id="84725"/>
    <lineage>
        <taxon>Bacteria</taxon>
        <taxon>Bacillati</taxon>
        <taxon>Actinomycetota</taxon>
        <taxon>Actinomycetes</taxon>
        <taxon>Pseudonocardiales</taxon>
        <taxon>Pseudonocardiaceae</taxon>
        <taxon>Umezawaea</taxon>
    </lineage>
</organism>
<dbReference type="InterPro" id="IPR036271">
    <property type="entry name" value="Tet_transcr_reg_TetR-rel_C_sf"/>
</dbReference>
<dbReference type="SUPFAM" id="SSF48498">
    <property type="entry name" value="Tetracyclin repressor-like, C-terminal domain"/>
    <property type="match status" value="1"/>
</dbReference>
<dbReference type="EMBL" id="PVTF01000009">
    <property type="protein sequence ID" value="PRY37837.1"/>
    <property type="molecule type" value="Genomic_DNA"/>
</dbReference>
<proteinExistence type="predicted"/>
<sequence length="242" mass="25989">MTGAGRRPRGRRFALSGAGEAEHSAGWWSTSGLDECQDVQVETRSLRVYGGVTGQDRRSDRRAQLLAAGYDLLAGVGGEFSVRGVCKQAGLTARYFYENFADRDALAVAVYDGVIEDIVTATLAAVDAAPANARAKVGAGLAVLVSRIRDDPRRGRLLFAHDLGATPVVARRRVESTRRFVRLLAGQARAFHDDARPEVAAELLVGGLAQVLTAWLDGDLVISESDLVCRCTDYFVAVGRLV</sequence>
<evidence type="ECO:0000256" key="1">
    <source>
        <dbReference type="ARBA" id="ARBA00023125"/>
    </source>
</evidence>
<dbReference type="Proteomes" id="UP000239494">
    <property type="component" value="Unassembled WGS sequence"/>
</dbReference>
<dbReference type="Gene3D" id="1.10.357.10">
    <property type="entry name" value="Tetracycline Repressor, domain 2"/>
    <property type="match status" value="1"/>
</dbReference>
<accession>A0A2T0SWP1</accession>
<dbReference type="InterPro" id="IPR001647">
    <property type="entry name" value="HTH_TetR"/>
</dbReference>
<dbReference type="PROSITE" id="PS50977">
    <property type="entry name" value="HTH_TETR_2"/>
    <property type="match status" value="1"/>
</dbReference>
<keyword evidence="1 2" id="KW-0238">DNA-binding</keyword>
<evidence type="ECO:0000259" key="3">
    <source>
        <dbReference type="PROSITE" id="PS50977"/>
    </source>
</evidence>
<name>A0A2T0SWP1_9PSEU</name>